<comment type="caution">
    <text evidence="12">The sequence shown here is derived from an EMBL/GenBank/DDBJ whole genome shotgun (WGS) entry which is preliminary data.</text>
</comment>
<evidence type="ECO:0000256" key="10">
    <source>
        <dbReference type="RuleBase" id="RU363032"/>
    </source>
</evidence>
<dbReference type="EMBL" id="JACJJC010000002">
    <property type="protein sequence ID" value="MBM6703186.1"/>
    <property type="molecule type" value="Genomic_DNA"/>
</dbReference>
<feature type="transmembrane region" description="Helical" evidence="10">
    <location>
        <begin position="20"/>
        <end position="45"/>
    </location>
</feature>
<keyword evidence="6 10" id="KW-0812">Transmembrane</keyword>
<name>A0ABS2DPB9_9BURK</name>
<dbReference type="NCBIfam" id="TIGR01726">
    <property type="entry name" value="HEQRo_perm_3TM"/>
    <property type="match status" value="1"/>
</dbReference>
<evidence type="ECO:0000313" key="13">
    <source>
        <dbReference type="Proteomes" id="UP000715095"/>
    </source>
</evidence>
<accession>A0ABS2DPB9</accession>
<keyword evidence="8 10" id="KW-1133">Transmembrane helix</keyword>
<keyword evidence="5" id="KW-1003">Cell membrane</keyword>
<organism evidence="12 13">
    <name type="scientific">Sutterella massiliensis</name>
    <dbReference type="NCBI Taxonomy" id="1816689"/>
    <lineage>
        <taxon>Bacteria</taxon>
        <taxon>Pseudomonadati</taxon>
        <taxon>Pseudomonadota</taxon>
        <taxon>Betaproteobacteria</taxon>
        <taxon>Burkholderiales</taxon>
        <taxon>Sutterellaceae</taxon>
        <taxon>Sutterella</taxon>
    </lineage>
</organism>
<dbReference type="InterPro" id="IPR010065">
    <property type="entry name" value="AA_ABC_transptr_permease_3TM"/>
</dbReference>
<dbReference type="RefSeq" id="WP_205101582.1">
    <property type="nucleotide sequence ID" value="NZ_JACJJC010000002.1"/>
</dbReference>
<dbReference type="CDD" id="cd06261">
    <property type="entry name" value="TM_PBP2"/>
    <property type="match status" value="1"/>
</dbReference>
<dbReference type="SUPFAM" id="SSF161098">
    <property type="entry name" value="MetI-like"/>
    <property type="match status" value="1"/>
</dbReference>
<evidence type="ECO:0000256" key="7">
    <source>
        <dbReference type="ARBA" id="ARBA00022970"/>
    </source>
</evidence>
<proteinExistence type="inferred from homology"/>
<comment type="function">
    <text evidence="1">Part of the binding-protein-dependent transport system for glutamine; probably responsible for the translocation of the substrate across the membrane.</text>
</comment>
<feature type="transmembrane region" description="Helical" evidence="10">
    <location>
        <begin position="57"/>
        <end position="78"/>
    </location>
</feature>
<keyword evidence="4 10" id="KW-0813">Transport</keyword>
<evidence type="ECO:0000256" key="4">
    <source>
        <dbReference type="ARBA" id="ARBA00022448"/>
    </source>
</evidence>
<dbReference type="Proteomes" id="UP000715095">
    <property type="component" value="Unassembled WGS sequence"/>
</dbReference>
<dbReference type="Gene3D" id="1.10.3720.10">
    <property type="entry name" value="MetI-like"/>
    <property type="match status" value="1"/>
</dbReference>
<evidence type="ECO:0000256" key="2">
    <source>
        <dbReference type="ARBA" id="ARBA00004429"/>
    </source>
</evidence>
<evidence type="ECO:0000259" key="11">
    <source>
        <dbReference type="PROSITE" id="PS50928"/>
    </source>
</evidence>
<reference evidence="12 13" key="1">
    <citation type="journal article" date="2021" name="Sci. Rep.">
        <title>The distribution of antibiotic resistance genes in chicken gut microbiota commensals.</title>
        <authorList>
            <person name="Juricova H."/>
            <person name="Matiasovicova J."/>
            <person name="Kubasova T."/>
            <person name="Cejkova D."/>
            <person name="Rychlik I."/>
        </authorList>
    </citation>
    <scope>NUCLEOTIDE SEQUENCE [LARGE SCALE GENOMIC DNA]</scope>
    <source>
        <strain evidence="12 13">An829</strain>
    </source>
</reference>
<evidence type="ECO:0000313" key="12">
    <source>
        <dbReference type="EMBL" id="MBM6703186.1"/>
    </source>
</evidence>
<sequence>MEFDFSLILNSFPLLLRGAGLTLEITALSVGLGLVLGLFLGLGQLSSLAIFRIPAKIYVDVIRGTPLLIQIFIIYFALPAVIGHRIDPFVAAVTACSLNSGAYIAEIFRGGIQSISLGQIRAGLSLGMTYRQTMRYIVLPQAFKRIIPPLGNEFIAMLKDSSLVSVIGFEELTRSGQLIIAETYGTLEIWTCVAILYLVMTLTISQIVSRLEKRFKKSDER</sequence>
<dbReference type="PROSITE" id="PS50928">
    <property type="entry name" value="ABC_TM1"/>
    <property type="match status" value="1"/>
</dbReference>
<comment type="subcellular location">
    <subcellularLocation>
        <location evidence="2">Cell inner membrane</location>
        <topology evidence="2">Multi-pass membrane protein</topology>
    </subcellularLocation>
    <subcellularLocation>
        <location evidence="10">Cell membrane</location>
        <topology evidence="10">Multi-pass membrane protein</topology>
    </subcellularLocation>
</comment>
<evidence type="ECO:0000256" key="6">
    <source>
        <dbReference type="ARBA" id="ARBA00022692"/>
    </source>
</evidence>
<dbReference type="InterPro" id="IPR035906">
    <property type="entry name" value="MetI-like_sf"/>
</dbReference>
<dbReference type="PANTHER" id="PTHR30614">
    <property type="entry name" value="MEMBRANE COMPONENT OF AMINO ACID ABC TRANSPORTER"/>
    <property type="match status" value="1"/>
</dbReference>
<dbReference type="InterPro" id="IPR000515">
    <property type="entry name" value="MetI-like"/>
</dbReference>
<evidence type="ECO:0000256" key="3">
    <source>
        <dbReference type="ARBA" id="ARBA00010072"/>
    </source>
</evidence>
<evidence type="ECO:0000256" key="5">
    <source>
        <dbReference type="ARBA" id="ARBA00022475"/>
    </source>
</evidence>
<evidence type="ECO:0000256" key="9">
    <source>
        <dbReference type="ARBA" id="ARBA00023136"/>
    </source>
</evidence>
<comment type="similarity">
    <text evidence="3">Belongs to the binding-protein-dependent transport system permease family. HisMQ subfamily.</text>
</comment>
<evidence type="ECO:0000256" key="8">
    <source>
        <dbReference type="ARBA" id="ARBA00022989"/>
    </source>
</evidence>
<keyword evidence="7" id="KW-0029">Amino-acid transport</keyword>
<gene>
    <name evidence="12" type="ORF">H6A60_01495</name>
</gene>
<protein>
    <submittedName>
        <fullName evidence="12">Amino acid ABC transporter permease</fullName>
    </submittedName>
</protein>
<evidence type="ECO:0000256" key="1">
    <source>
        <dbReference type="ARBA" id="ARBA00003159"/>
    </source>
</evidence>
<keyword evidence="9 10" id="KW-0472">Membrane</keyword>
<feature type="transmembrane region" description="Helical" evidence="10">
    <location>
        <begin position="187"/>
        <end position="208"/>
    </location>
</feature>
<keyword evidence="13" id="KW-1185">Reference proteome</keyword>
<feature type="domain" description="ABC transmembrane type-1" evidence="11">
    <location>
        <begin position="19"/>
        <end position="208"/>
    </location>
</feature>
<dbReference type="InterPro" id="IPR043429">
    <property type="entry name" value="ArtM/GltK/GlnP/TcyL/YhdX-like"/>
</dbReference>
<dbReference type="Pfam" id="PF00528">
    <property type="entry name" value="BPD_transp_1"/>
    <property type="match status" value="1"/>
</dbReference>
<dbReference type="PANTHER" id="PTHR30614:SF20">
    <property type="entry name" value="GLUTAMINE TRANSPORT SYSTEM PERMEASE PROTEIN GLNP"/>
    <property type="match status" value="1"/>
</dbReference>